<dbReference type="KEGG" id="rhoz:GXP67_27390"/>
<dbReference type="RefSeq" id="WP_162446088.1">
    <property type="nucleotide sequence ID" value="NZ_CP048222.1"/>
</dbReference>
<dbReference type="InterPro" id="IPR042095">
    <property type="entry name" value="SUMF_sf"/>
</dbReference>
<name>A0A6C0GPV8_9BACT</name>
<evidence type="ECO:0000313" key="2">
    <source>
        <dbReference type="EMBL" id="QHT70105.1"/>
    </source>
</evidence>
<keyword evidence="3" id="KW-1185">Reference proteome</keyword>
<dbReference type="EMBL" id="CP048222">
    <property type="protein sequence ID" value="QHT70105.1"/>
    <property type="molecule type" value="Genomic_DNA"/>
</dbReference>
<evidence type="ECO:0000259" key="1">
    <source>
        <dbReference type="Pfam" id="PF03781"/>
    </source>
</evidence>
<dbReference type="InterPro" id="IPR051043">
    <property type="entry name" value="Sulfatase_Mod_Factor_Kinase"/>
</dbReference>
<dbReference type="PANTHER" id="PTHR23150">
    <property type="entry name" value="SULFATASE MODIFYING FACTOR 1, 2"/>
    <property type="match status" value="1"/>
</dbReference>
<sequence>MSISTCLLAQSSTKPQPAKSADFAAYTEQIPGTKISFDMVPIQGGEYLMGSPATEASRKEDEGPQHTVKIEPFWMGKHEITWDEYELFMYQEKTGNPAVSAADTKAKTADTGTDAISTPSPPYVDMSFGMGKYGFPAVNMTQYAARMYCKWLSAKTGHFYRLPTEAEWEYACRANTKTAYHFGDDPAQLNEYAWHYENSNSAYKKVGTKKPNPWGLYDMHGNVAEMTLDQYLPDFYAKSKQGAVNPWSIPKDLYPHTSRGGSWDDDKDRLRSAARIPSKPTWKKRDPQIPRSDWWFTDASFSGFRIIRPVKQPTKAEMEAYYTKPPEDI</sequence>
<dbReference type="InterPro" id="IPR016187">
    <property type="entry name" value="CTDL_fold"/>
</dbReference>
<dbReference type="AlphaFoldDB" id="A0A6C0GPV8"/>
<gene>
    <name evidence="2" type="ORF">GXP67_27390</name>
</gene>
<dbReference type="GO" id="GO:0120147">
    <property type="term" value="F:formylglycine-generating oxidase activity"/>
    <property type="evidence" value="ECO:0007669"/>
    <property type="project" value="TreeGrafter"/>
</dbReference>
<accession>A0A6C0GPV8</accession>
<proteinExistence type="predicted"/>
<dbReference type="PANTHER" id="PTHR23150:SF19">
    <property type="entry name" value="FORMYLGLYCINE-GENERATING ENZYME"/>
    <property type="match status" value="1"/>
</dbReference>
<dbReference type="InterPro" id="IPR005532">
    <property type="entry name" value="SUMF_dom"/>
</dbReference>
<dbReference type="Proteomes" id="UP000480178">
    <property type="component" value="Chromosome"/>
</dbReference>
<organism evidence="2 3">
    <name type="scientific">Rhodocytophaga rosea</name>
    <dbReference type="NCBI Taxonomy" id="2704465"/>
    <lineage>
        <taxon>Bacteria</taxon>
        <taxon>Pseudomonadati</taxon>
        <taxon>Bacteroidota</taxon>
        <taxon>Cytophagia</taxon>
        <taxon>Cytophagales</taxon>
        <taxon>Rhodocytophagaceae</taxon>
        <taxon>Rhodocytophaga</taxon>
    </lineage>
</organism>
<reference evidence="2 3" key="1">
    <citation type="submission" date="2020-01" db="EMBL/GenBank/DDBJ databases">
        <authorList>
            <person name="Kim M.K."/>
        </authorList>
    </citation>
    <scope>NUCLEOTIDE SEQUENCE [LARGE SCALE GENOMIC DNA]</scope>
    <source>
        <strain evidence="2 3">172606-1</strain>
    </source>
</reference>
<dbReference type="Gene3D" id="3.90.1580.10">
    <property type="entry name" value="paralog of FGE (formylglycine-generating enzyme)"/>
    <property type="match status" value="1"/>
</dbReference>
<feature type="domain" description="Sulfatase-modifying factor enzyme-like" evidence="1">
    <location>
        <begin position="38"/>
        <end position="280"/>
    </location>
</feature>
<dbReference type="SUPFAM" id="SSF56436">
    <property type="entry name" value="C-type lectin-like"/>
    <property type="match status" value="1"/>
</dbReference>
<dbReference type="Pfam" id="PF03781">
    <property type="entry name" value="FGE-sulfatase"/>
    <property type="match status" value="1"/>
</dbReference>
<protein>
    <submittedName>
        <fullName evidence="2">Formylglycine-generating enzyme family protein</fullName>
    </submittedName>
</protein>
<evidence type="ECO:0000313" key="3">
    <source>
        <dbReference type="Proteomes" id="UP000480178"/>
    </source>
</evidence>